<dbReference type="STRING" id="388408.LAX5112_04943"/>
<sequence>MPQKHGFSSLAVFGLACGISLPAQADTNEDLAKQLANPIASLISVPVEVAHDRGLGTNGDGHSTALVVKPVIPFRINDSWNIISRTIIPYITTSDVTPGEYKHGFGDVQQSFFLSPNAVGPGGVTWGIGPVLQIPLSANNGLGTNEWGAGVTGVALAQPGPWTIGILANHVWNIDAAAPEQSKTFLQPFLNYTTENSWTFTVNTESTYDWVNDQWTVPMNYKIAKLVSAGGQRISLSAKATHWVESPSAGPRDWGATLGATFLFPK</sequence>
<proteinExistence type="predicted"/>
<accession>A0A0M7ASA7</accession>
<dbReference type="PROSITE" id="PS51257">
    <property type="entry name" value="PROKAR_LIPOPROTEIN"/>
    <property type="match status" value="1"/>
</dbReference>
<reference evidence="3" key="1">
    <citation type="submission" date="2015-07" db="EMBL/GenBank/DDBJ databases">
        <authorList>
            <person name="Rodrigo-Torres Lidia"/>
            <person name="Arahal R.David."/>
        </authorList>
    </citation>
    <scope>NUCLEOTIDE SEQUENCE [LARGE SCALE GENOMIC DNA]</scope>
    <source>
        <strain evidence="3">CECT 5112</strain>
    </source>
</reference>
<keyword evidence="1" id="KW-0732">Signal</keyword>
<evidence type="ECO:0000313" key="3">
    <source>
        <dbReference type="Proteomes" id="UP000053235"/>
    </source>
</evidence>
<dbReference type="EMBL" id="CXWD01000036">
    <property type="protein sequence ID" value="CTQ77537.1"/>
    <property type="molecule type" value="Genomic_DNA"/>
</dbReference>
<dbReference type="AlphaFoldDB" id="A0A0M7ASA7"/>
<evidence type="ECO:0000256" key="1">
    <source>
        <dbReference type="SAM" id="SignalP"/>
    </source>
</evidence>
<feature type="signal peptide" evidence="1">
    <location>
        <begin position="1"/>
        <end position="25"/>
    </location>
</feature>
<organism evidence="2 3">
    <name type="scientific">Roseibium alexandrii</name>
    <dbReference type="NCBI Taxonomy" id="388408"/>
    <lineage>
        <taxon>Bacteria</taxon>
        <taxon>Pseudomonadati</taxon>
        <taxon>Pseudomonadota</taxon>
        <taxon>Alphaproteobacteria</taxon>
        <taxon>Hyphomicrobiales</taxon>
        <taxon>Stappiaceae</taxon>
        <taxon>Roseibium</taxon>
    </lineage>
</organism>
<name>A0A0M7ASA7_9HYPH</name>
<gene>
    <name evidence="2" type="ORF">LAX5112_04943</name>
</gene>
<evidence type="ECO:0000313" key="2">
    <source>
        <dbReference type="EMBL" id="CTQ77537.1"/>
    </source>
</evidence>
<evidence type="ECO:0008006" key="4">
    <source>
        <dbReference type="Google" id="ProtNLM"/>
    </source>
</evidence>
<dbReference type="OrthoDB" id="9809066at2"/>
<protein>
    <recommendedName>
        <fullName evidence="4">Transporter</fullName>
    </recommendedName>
</protein>
<feature type="chain" id="PRO_5005809623" description="Transporter" evidence="1">
    <location>
        <begin position="26"/>
        <end position="266"/>
    </location>
</feature>
<dbReference type="RefSeq" id="WP_055674084.1">
    <property type="nucleotide sequence ID" value="NZ_CXWD01000036.1"/>
</dbReference>
<keyword evidence="3" id="KW-1185">Reference proteome</keyword>
<dbReference type="Proteomes" id="UP000053235">
    <property type="component" value="Unassembled WGS sequence"/>
</dbReference>